<evidence type="ECO:0000256" key="4">
    <source>
        <dbReference type="ARBA" id="ARBA00022825"/>
    </source>
</evidence>
<evidence type="ECO:0000256" key="2">
    <source>
        <dbReference type="ARBA" id="ARBA00022729"/>
    </source>
</evidence>
<dbReference type="Pfam" id="PF00089">
    <property type="entry name" value="Trypsin"/>
    <property type="match status" value="1"/>
</dbReference>
<name>A0A8C7YFB4_9TELE</name>
<dbReference type="PROSITE" id="PS00134">
    <property type="entry name" value="TRYPSIN_HIS"/>
    <property type="match status" value="1"/>
</dbReference>
<dbReference type="Ensembl" id="ENSOSIT00000028288.1">
    <property type="protein sequence ID" value="ENSOSIP00000026821.1"/>
    <property type="gene ID" value="ENSOSIG00000014119.1"/>
</dbReference>
<dbReference type="GO" id="GO:0004252">
    <property type="term" value="F:serine-type endopeptidase activity"/>
    <property type="evidence" value="ECO:0007669"/>
    <property type="project" value="InterPro"/>
</dbReference>
<feature type="domain" description="Peptidase S1" evidence="7">
    <location>
        <begin position="27"/>
        <end position="68"/>
    </location>
</feature>
<evidence type="ECO:0000256" key="6">
    <source>
        <dbReference type="ARBA" id="ARBA00023180"/>
    </source>
</evidence>
<reference evidence="8" key="2">
    <citation type="submission" date="2025-09" db="UniProtKB">
        <authorList>
            <consortium name="Ensembl"/>
        </authorList>
    </citation>
    <scope>IDENTIFICATION</scope>
</reference>
<accession>A0A8C7YFB4</accession>
<dbReference type="GO" id="GO:0006508">
    <property type="term" value="P:proteolysis"/>
    <property type="evidence" value="ECO:0007669"/>
    <property type="project" value="UniProtKB-KW"/>
</dbReference>
<dbReference type="GeneTree" id="ENSGT01100000263742"/>
<dbReference type="InterPro" id="IPR009003">
    <property type="entry name" value="Peptidase_S1_PA"/>
</dbReference>
<keyword evidence="2" id="KW-0732">Signal</keyword>
<keyword evidence="1" id="KW-0645">Protease</keyword>
<reference evidence="8" key="1">
    <citation type="submission" date="2025-08" db="UniProtKB">
        <authorList>
            <consortium name="Ensembl"/>
        </authorList>
    </citation>
    <scope>IDENTIFICATION</scope>
</reference>
<evidence type="ECO:0000313" key="8">
    <source>
        <dbReference type="Ensembl" id="ENSOSIP00000026821.1"/>
    </source>
</evidence>
<evidence type="ECO:0000256" key="5">
    <source>
        <dbReference type="ARBA" id="ARBA00023157"/>
    </source>
</evidence>
<keyword evidence="4" id="KW-0720">Serine protease</keyword>
<keyword evidence="3" id="KW-0378">Hydrolase</keyword>
<keyword evidence="5" id="KW-1015">Disulfide bond</keyword>
<dbReference type="PANTHER" id="PTHR24253">
    <property type="entry name" value="TRANSMEMBRANE PROTEASE SERINE"/>
    <property type="match status" value="1"/>
</dbReference>
<dbReference type="SUPFAM" id="SSF50494">
    <property type="entry name" value="Trypsin-like serine proteases"/>
    <property type="match status" value="1"/>
</dbReference>
<sequence length="78" mass="9043">MVRSIFTMSLEVAMQASGKLQDRCARFWPWQVSLQGPSHFCGGSLINNHWVLTAAHCFPRQHLKQWLQSKGLTIFWIK</sequence>
<keyword evidence="6" id="KW-0325">Glycoprotein</keyword>
<dbReference type="Gene3D" id="2.40.10.10">
    <property type="entry name" value="Trypsin-like serine proteases"/>
    <property type="match status" value="1"/>
</dbReference>
<evidence type="ECO:0000256" key="1">
    <source>
        <dbReference type="ARBA" id="ARBA00022670"/>
    </source>
</evidence>
<organism evidence="8 9">
    <name type="scientific">Oryzias sinensis</name>
    <name type="common">Chinese medaka</name>
    <dbReference type="NCBI Taxonomy" id="183150"/>
    <lineage>
        <taxon>Eukaryota</taxon>
        <taxon>Metazoa</taxon>
        <taxon>Chordata</taxon>
        <taxon>Craniata</taxon>
        <taxon>Vertebrata</taxon>
        <taxon>Euteleostomi</taxon>
        <taxon>Actinopterygii</taxon>
        <taxon>Neopterygii</taxon>
        <taxon>Teleostei</taxon>
        <taxon>Neoteleostei</taxon>
        <taxon>Acanthomorphata</taxon>
        <taxon>Ovalentaria</taxon>
        <taxon>Atherinomorphae</taxon>
        <taxon>Beloniformes</taxon>
        <taxon>Adrianichthyidae</taxon>
        <taxon>Oryziinae</taxon>
        <taxon>Oryzias</taxon>
    </lineage>
</organism>
<dbReference type="AlphaFoldDB" id="A0A8C7YFB4"/>
<dbReference type="InterPro" id="IPR043504">
    <property type="entry name" value="Peptidase_S1_PA_chymotrypsin"/>
</dbReference>
<dbReference type="InterPro" id="IPR018114">
    <property type="entry name" value="TRYPSIN_HIS"/>
</dbReference>
<dbReference type="Proteomes" id="UP000694383">
    <property type="component" value="Unplaced"/>
</dbReference>
<evidence type="ECO:0000256" key="3">
    <source>
        <dbReference type="ARBA" id="ARBA00022801"/>
    </source>
</evidence>
<evidence type="ECO:0000313" key="9">
    <source>
        <dbReference type="Proteomes" id="UP000694383"/>
    </source>
</evidence>
<proteinExistence type="predicted"/>
<dbReference type="PANTHER" id="PTHR24253:SF144">
    <property type="entry name" value="CHYMOTRYPSIN-LIKE PROTEASE CTRL-1-RELATED"/>
    <property type="match status" value="1"/>
</dbReference>
<evidence type="ECO:0000259" key="7">
    <source>
        <dbReference type="Pfam" id="PF00089"/>
    </source>
</evidence>
<dbReference type="InterPro" id="IPR001254">
    <property type="entry name" value="Trypsin_dom"/>
</dbReference>
<keyword evidence="9" id="KW-1185">Reference proteome</keyword>
<protein>
    <recommendedName>
        <fullName evidence="7">Peptidase S1 domain-containing protein</fullName>
    </recommendedName>
</protein>